<keyword evidence="2" id="KW-1185">Reference proteome</keyword>
<comment type="caution">
    <text evidence="1">The sequence shown here is derived from an EMBL/GenBank/DDBJ whole genome shotgun (WGS) entry which is preliminary data.</text>
</comment>
<gene>
    <name evidence="1" type="ORF">PHLCEN_2v5407</name>
</gene>
<dbReference type="EMBL" id="MLYV02000531">
    <property type="protein sequence ID" value="PSR85585.1"/>
    <property type="molecule type" value="Genomic_DNA"/>
</dbReference>
<accession>A0A1U7KL20</accession>
<name>A0A1U7KL20_9APHY</name>
<dbReference type="AlphaFoldDB" id="A0A1U7KL20"/>
<dbReference type="Proteomes" id="UP000186601">
    <property type="component" value="Unassembled WGS sequence"/>
</dbReference>
<evidence type="ECO:0000313" key="1">
    <source>
        <dbReference type="EMBL" id="PSR85585.1"/>
    </source>
</evidence>
<evidence type="ECO:0000313" key="2">
    <source>
        <dbReference type="Proteomes" id="UP000186601"/>
    </source>
</evidence>
<reference evidence="1 2" key="1">
    <citation type="submission" date="2018-02" db="EMBL/GenBank/DDBJ databases">
        <title>Genome sequence of the basidiomycete white-rot fungus Phlebia centrifuga.</title>
        <authorList>
            <person name="Granchi Z."/>
            <person name="Peng M."/>
            <person name="de Vries R.P."/>
            <person name="Hilden K."/>
            <person name="Makela M.R."/>
            <person name="Grigoriev I."/>
            <person name="Riley R."/>
        </authorList>
    </citation>
    <scope>NUCLEOTIDE SEQUENCE [LARGE SCALE GENOMIC DNA]</scope>
    <source>
        <strain evidence="1 2">FBCC195</strain>
    </source>
</reference>
<protein>
    <submittedName>
        <fullName evidence="1">Uncharacterized protein</fullName>
    </submittedName>
</protein>
<proteinExistence type="predicted"/>
<organism evidence="1 2">
    <name type="scientific">Hermanssonia centrifuga</name>
    <dbReference type="NCBI Taxonomy" id="98765"/>
    <lineage>
        <taxon>Eukaryota</taxon>
        <taxon>Fungi</taxon>
        <taxon>Dikarya</taxon>
        <taxon>Basidiomycota</taxon>
        <taxon>Agaricomycotina</taxon>
        <taxon>Agaricomycetes</taxon>
        <taxon>Polyporales</taxon>
        <taxon>Meruliaceae</taxon>
        <taxon>Hermanssonia</taxon>
    </lineage>
</organism>
<sequence length="51" mass="5554">MACAFPADGQREAWHLFKNFAETILHDSHPKYALCGGCVPHTNPNKDGAGE</sequence>